<dbReference type="GO" id="GO:0008270">
    <property type="term" value="F:zinc ion binding"/>
    <property type="evidence" value="ECO:0007669"/>
    <property type="project" value="InterPro"/>
</dbReference>
<keyword evidence="5" id="KW-0560">Oxidoreductase</keyword>
<dbReference type="OrthoDB" id="7396853at2759"/>
<proteinExistence type="inferred from homology"/>
<dbReference type="STRING" id="39966.A0A369JFS1"/>
<dbReference type="SUPFAM" id="SSF53213">
    <property type="entry name" value="LigB-like"/>
    <property type="match status" value="1"/>
</dbReference>
<dbReference type="Pfam" id="PF02900">
    <property type="entry name" value="LigB"/>
    <property type="match status" value="1"/>
</dbReference>
<keyword evidence="8" id="KW-1185">Reference proteome</keyword>
<dbReference type="Gene3D" id="3.40.830.10">
    <property type="entry name" value="LigB-like"/>
    <property type="match status" value="1"/>
</dbReference>
<reference evidence="7" key="1">
    <citation type="submission" date="2018-04" db="EMBL/GenBank/DDBJ databases">
        <title>Whole genome sequencing of Hypsizygus marmoreus.</title>
        <authorList>
            <person name="Choi I.-G."/>
            <person name="Min B."/>
            <person name="Kim J.-G."/>
            <person name="Kim S."/>
            <person name="Oh Y.-L."/>
            <person name="Kong W.-S."/>
            <person name="Park H."/>
            <person name="Jeong J."/>
            <person name="Song E.-S."/>
        </authorList>
    </citation>
    <scope>NUCLEOTIDE SEQUENCE [LARGE SCALE GENOMIC DNA]</scope>
    <source>
        <strain evidence="7">51987-8</strain>
    </source>
</reference>
<keyword evidence="3" id="KW-0479">Metal-binding</keyword>
<dbReference type="PANTHER" id="PTHR30096">
    <property type="entry name" value="4,5-DOPA DIOXYGENASE EXTRADIOL-LIKE PROTEIN"/>
    <property type="match status" value="1"/>
</dbReference>
<evidence type="ECO:0000256" key="2">
    <source>
        <dbReference type="ARBA" id="ARBA00007581"/>
    </source>
</evidence>
<dbReference type="EMBL" id="LUEZ02000055">
    <property type="protein sequence ID" value="RDB20999.1"/>
    <property type="molecule type" value="Genomic_DNA"/>
</dbReference>
<sequence>MPTPTNITTQTEWRKALNDLPDTPDKIPAFFFGHGSPFLAFPEAHVKSGAYGPMGAYAGPTGPLATFLKDFGPALLKKYKPKGIVVFSAHWETSGDRQVTDYGDENPLLMDYYGFQPELYKLKFKSRGDSTLSNRVLQLYKEAGQSARLTSKLEARGADGRGFSGPGLDHGVFVPFRLMFGEDFTDIPIVQVSIDSSMSPEKNWSLGKAVTKLREEGVLVLSGGLTVHNLRDMASFTPTTCKPLHREFDQALLDAVTVPDAEKRKRAMLNLTRHPGFRASHPREDHFIPLYVAAGAGEGGEVRVVAIGTSPGCSATAVINYQLSQQKPSAVRISKSPILLFPLNLFRPSTLRPILKPPPNSPFLLIRLPFRCIFQFLSPWPTYTKKPAASISPAIMPPLAIVIPQLSPDPVPLEAHRKTSMANSIQSLRRESQLIVLDAPLTPPLSPGHMDRSGIIHTPKLL</sequence>
<name>A0A369JFS1_HYPMA</name>
<dbReference type="Proteomes" id="UP000076154">
    <property type="component" value="Unassembled WGS sequence"/>
</dbReference>
<evidence type="ECO:0000256" key="3">
    <source>
        <dbReference type="ARBA" id="ARBA00022723"/>
    </source>
</evidence>
<dbReference type="InParanoid" id="A0A369JFS1"/>
<dbReference type="CDD" id="cd07363">
    <property type="entry name" value="45_DOPA_Dioxygenase"/>
    <property type="match status" value="1"/>
</dbReference>
<gene>
    <name evidence="7" type="ORF">Hypma_011421</name>
</gene>
<dbReference type="AlphaFoldDB" id="A0A369JFS1"/>
<evidence type="ECO:0000256" key="5">
    <source>
        <dbReference type="ARBA" id="ARBA00023002"/>
    </source>
</evidence>
<dbReference type="InterPro" id="IPR014436">
    <property type="entry name" value="Extradiol_dOase_DODA"/>
</dbReference>
<comment type="caution">
    <text evidence="7">The sequence shown here is derived from an EMBL/GenBank/DDBJ whole genome shotgun (WGS) entry which is preliminary data.</text>
</comment>
<dbReference type="PANTHER" id="PTHR30096:SF0">
    <property type="entry name" value="4,5-DOPA DIOXYGENASE EXTRADIOL-LIKE PROTEIN"/>
    <property type="match status" value="1"/>
</dbReference>
<protein>
    <submittedName>
        <fullName evidence="7">4,5-DOPA dioxygenase extradiol-like protein</fullName>
    </submittedName>
</protein>
<dbReference type="InterPro" id="IPR004183">
    <property type="entry name" value="Xdiol_dOase_suB"/>
</dbReference>
<evidence type="ECO:0000259" key="6">
    <source>
        <dbReference type="Pfam" id="PF02900"/>
    </source>
</evidence>
<dbReference type="GO" id="GO:0016702">
    <property type="term" value="F:oxidoreductase activity, acting on single donors with incorporation of molecular oxygen, incorporation of two atoms of oxygen"/>
    <property type="evidence" value="ECO:0007669"/>
    <property type="project" value="UniProtKB-ARBA"/>
</dbReference>
<evidence type="ECO:0000313" key="8">
    <source>
        <dbReference type="Proteomes" id="UP000076154"/>
    </source>
</evidence>
<comment type="similarity">
    <text evidence="2">Belongs to the DODA-type extradiol aromatic ring-opening dioxygenase family.</text>
</comment>
<dbReference type="GO" id="GO:0008198">
    <property type="term" value="F:ferrous iron binding"/>
    <property type="evidence" value="ECO:0007669"/>
    <property type="project" value="InterPro"/>
</dbReference>
<accession>A0A369JFS1</accession>
<keyword evidence="4" id="KW-0862">Zinc</keyword>
<dbReference type="FunCoup" id="A0A369JFS1">
    <property type="interactions" value="301"/>
</dbReference>
<organism evidence="7 8">
    <name type="scientific">Hypsizygus marmoreus</name>
    <name type="common">White beech mushroom</name>
    <name type="synonym">Agaricus marmoreus</name>
    <dbReference type="NCBI Taxonomy" id="39966"/>
    <lineage>
        <taxon>Eukaryota</taxon>
        <taxon>Fungi</taxon>
        <taxon>Dikarya</taxon>
        <taxon>Basidiomycota</taxon>
        <taxon>Agaricomycotina</taxon>
        <taxon>Agaricomycetes</taxon>
        <taxon>Agaricomycetidae</taxon>
        <taxon>Agaricales</taxon>
        <taxon>Tricholomatineae</taxon>
        <taxon>Lyophyllaceae</taxon>
        <taxon>Hypsizygus</taxon>
    </lineage>
</organism>
<comment type="cofactor">
    <cofactor evidence="1">
        <name>Zn(2+)</name>
        <dbReference type="ChEBI" id="CHEBI:29105"/>
    </cofactor>
</comment>
<evidence type="ECO:0000313" key="7">
    <source>
        <dbReference type="EMBL" id="RDB20999.1"/>
    </source>
</evidence>
<feature type="domain" description="Extradiol ring-cleavage dioxygenase class III enzyme subunit B" evidence="6">
    <location>
        <begin position="64"/>
        <end position="304"/>
    </location>
</feature>
<evidence type="ECO:0000256" key="4">
    <source>
        <dbReference type="ARBA" id="ARBA00022833"/>
    </source>
</evidence>
<evidence type="ECO:0000256" key="1">
    <source>
        <dbReference type="ARBA" id="ARBA00001947"/>
    </source>
</evidence>